<keyword evidence="12 19" id="KW-0472">Membrane</keyword>
<keyword evidence="7 17" id="KW-0547">Nucleotide-binding</keyword>
<keyword evidence="21" id="KW-1185">Reference proteome</keyword>
<evidence type="ECO:0000256" key="5">
    <source>
        <dbReference type="ARBA" id="ARBA00022679"/>
    </source>
</evidence>
<protein>
    <submittedName>
        <fullName evidence="20">Diacylglycerol kinase</fullName>
        <ecNumber evidence="20">2.7.1.107</ecNumber>
        <ecNumber evidence="20">2.7.1.66</ecNumber>
    </submittedName>
</protein>
<dbReference type="PANTHER" id="PTHR34299">
    <property type="entry name" value="DIACYLGLYCEROL KINASE"/>
    <property type="match status" value="1"/>
</dbReference>
<evidence type="ECO:0000256" key="12">
    <source>
        <dbReference type="ARBA" id="ARBA00023136"/>
    </source>
</evidence>
<dbReference type="InterPro" id="IPR000829">
    <property type="entry name" value="DAGK"/>
</dbReference>
<keyword evidence="9 17" id="KW-0067">ATP-binding</keyword>
<keyword evidence="11" id="KW-0443">Lipid metabolism</keyword>
<feature type="binding site" evidence="18">
    <location>
        <position position="70"/>
    </location>
    <ligand>
        <name>a divalent metal cation</name>
        <dbReference type="ChEBI" id="CHEBI:60240"/>
    </ligand>
</feature>
<feature type="transmembrane region" description="Helical" evidence="19">
    <location>
        <begin position="25"/>
        <end position="43"/>
    </location>
</feature>
<evidence type="ECO:0000256" key="19">
    <source>
        <dbReference type="SAM" id="Phobius"/>
    </source>
</evidence>
<evidence type="ECO:0000256" key="14">
    <source>
        <dbReference type="ARBA" id="ARBA00023264"/>
    </source>
</evidence>
<dbReference type="CDD" id="cd14265">
    <property type="entry name" value="UDPK_IM_like"/>
    <property type="match status" value="1"/>
</dbReference>
<dbReference type="GO" id="GO:0008654">
    <property type="term" value="P:phospholipid biosynthetic process"/>
    <property type="evidence" value="ECO:0007669"/>
    <property type="project" value="UniProtKB-KW"/>
</dbReference>
<gene>
    <name evidence="20" type="primary">dgkA</name>
    <name evidence="20" type="ORF">SAMEA4384403_01192</name>
</gene>
<evidence type="ECO:0000313" key="20">
    <source>
        <dbReference type="EMBL" id="SNV66192.1"/>
    </source>
</evidence>
<dbReference type="PROSITE" id="PS01069">
    <property type="entry name" value="DAGK_PROKAR"/>
    <property type="match status" value="1"/>
</dbReference>
<dbReference type="GO" id="GO:0004143">
    <property type="term" value="F:ATP-dependent diacylglycerol kinase activity"/>
    <property type="evidence" value="ECO:0007669"/>
    <property type="project" value="UniProtKB-EC"/>
</dbReference>
<comment type="subcellular location">
    <subcellularLocation>
        <location evidence="1">Cell membrane</location>
        <topology evidence="1">Multi-pass membrane protein</topology>
    </subcellularLocation>
</comment>
<dbReference type="GO" id="GO:0036433">
    <property type="term" value="F:di-trans, poly-cis-undecaprenol kinase activity"/>
    <property type="evidence" value="ECO:0007669"/>
    <property type="project" value="UniProtKB-EC"/>
</dbReference>
<feature type="binding site" evidence="17">
    <location>
        <position position="70"/>
    </location>
    <ligand>
        <name>ATP</name>
        <dbReference type="ChEBI" id="CHEBI:30616"/>
    </ligand>
</feature>
<feature type="binding site" evidence="16">
    <location>
        <position position="63"/>
    </location>
    <ligand>
        <name>substrate</name>
    </ligand>
</feature>
<evidence type="ECO:0000256" key="3">
    <source>
        <dbReference type="ARBA" id="ARBA00022475"/>
    </source>
</evidence>
<evidence type="ECO:0000256" key="2">
    <source>
        <dbReference type="ARBA" id="ARBA00005967"/>
    </source>
</evidence>
<keyword evidence="18" id="KW-0460">Magnesium</keyword>
<dbReference type="GO" id="GO:0005886">
    <property type="term" value="C:plasma membrane"/>
    <property type="evidence" value="ECO:0007669"/>
    <property type="project" value="UniProtKB-SubCell"/>
</dbReference>
<evidence type="ECO:0000256" key="8">
    <source>
        <dbReference type="ARBA" id="ARBA00022777"/>
    </source>
</evidence>
<accession>A0A239Z539</accession>
<keyword evidence="8 20" id="KW-0418">Kinase</keyword>
<reference evidence="20 21" key="1">
    <citation type="submission" date="2017-06" db="EMBL/GenBank/DDBJ databases">
        <authorList>
            <consortium name="Pathogen Informatics"/>
        </authorList>
    </citation>
    <scope>NUCLEOTIDE SEQUENCE [LARGE SCALE GENOMIC DNA]</scope>
    <source>
        <strain evidence="20 21">NCTC13839</strain>
    </source>
</reference>
<dbReference type="EMBL" id="LT906462">
    <property type="protein sequence ID" value="SNV66192.1"/>
    <property type="molecule type" value="Genomic_DNA"/>
</dbReference>
<keyword evidence="13" id="KW-0594">Phospholipid biosynthesis</keyword>
<keyword evidence="5 20" id="KW-0808">Transferase</keyword>
<evidence type="ECO:0000256" key="6">
    <source>
        <dbReference type="ARBA" id="ARBA00022692"/>
    </source>
</evidence>
<evidence type="ECO:0000256" key="18">
    <source>
        <dbReference type="PIRSR" id="PIRSR600829-4"/>
    </source>
</evidence>
<evidence type="ECO:0000256" key="4">
    <source>
        <dbReference type="ARBA" id="ARBA00022516"/>
    </source>
</evidence>
<sequence>MNKFLRRFKNALAGLVTIINKDSNFVVHVICAVIVIVMGIIFNLDTYEWLWIIVAIFSVLTAEILNTSIEYVVDMVTKDFHILAKHAKDTAAFAVFVTSMMALIIGIIIFLPKIIHIF</sequence>
<feature type="active site" description="Proton acceptor" evidence="15">
    <location>
        <position position="63"/>
    </location>
</feature>
<evidence type="ECO:0000256" key="9">
    <source>
        <dbReference type="ARBA" id="ARBA00022840"/>
    </source>
</evidence>
<dbReference type="GO" id="GO:0046872">
    <property type="term" value="F:metal ion binding"/>
    <property type="evidence" value="ECO:0007669"/>
    <property type="project" value="UniProtKB-KW"/>
</dbReference>
<evidence type="ECO:0000256" key="16">
    <source>
        <dbReference type="PIRSR" id="PIRSR600829-2"/>
    </source>
</evidence>
<feature type="binding site" evidence="17">
    <location>
        <begin position="88"/>
        <end position="89"/>
    </location>
    <ligand>
        <name>ATP</name>
        <dbReference type="ChEBI" id="CHEBI:30616"/>
    </ligand>
</feature>
<evidence type="ECO:0000256" key="1">
    <source>
        <dbReference type="ARBA" id="ARBA00004651"/>
    </source>
</evidence>
<keyword evidence="6 19" id="KW-0812">Transmembrane</keyword>
<evidence type="ECO:0000256" key="17">
    <source>
        <dbReference type="PIRSR" id="PIRSR600829-3"/>
    </source>
</evidence>
<proteinExistence type="inferred from homology"/>
<keyword evidence="4" id="KW-0444">Lipid biosynthesis</keyword>
<comment type="cofactor">
    <cofactor evidence="18">
        <name>Mg(2+)</name>
        <dbReference type="ChEBI" id="CHEBI:18420"/>
    </cofactor>
    <text evidence="18">Mn(2+), Zn(2+), Cd(2+) and Co(2+) support activity to lesser extents.</text>
</comment>
<evidence type="ECO:0000256" key="7">
    <source>
        <dbReference type="ARBA" id="ARBA00022741"/>
    </source>
</evidence>
<dbReference type="EC" id="2.7.1.107" evidence="20"/>
<evidence type="ECO:0000256" key="11">
    <source>
        <dbReference type="ARBA" id="ARBA00023098"/>
    </source>
</evidence>
<dbReference type="InterPro" id="IPR033717">
    <property type="entry name" value="UDPK"/>
</dbReference>
<dbReference type="Proteomes" id="UP000242084">
    <property type="component" value="Chromosome 1"/>
</dbReference>
<name>A0A239Z539_9STAP</name>
<evidence type="ECO:0000256" key="15">
    <source>
        <dbReference type="PIRSR" id="PIRSR600829-1"/>
    </source>
</evidence>
<evidence type="ECO:0000256" key="10">
    <source>
        <dbReference type="ARBA" id="ARBA00022989"/>
    </source>
</evidence>
<comment type="similarity">
    <text evidence="2">Belongs to the bacterial diacylglycerol kinase family.</text>
</comment>
<keyword evidence="18" id="KW-0479">Metal-binding</keyword>
<dbReference type="RefSeq" id="WP_095087743.1">
    <property type="nucleotide sequence ID" value="NZ_BMDM01000002.1"/>
</dbReference>
<keyword evidence="14" id="KW-1208">Phospholipid metabolism</keyword>
<keyword evidence="3" id="KW-1003">Cell membrane</keyword>
<dbReference type="InterPro" id="IPR036945">
    <property type="entry name" value="DAGK_sf"/>
</dbReference>
<dbReference type="EC" id="2.7.1.66" evidence="20"/>
<dbReference type="Pfam" id="PF01219">
    <property type="entry name" value="DAGK_prokar"/>
    <property type="match status" value="1"/>
</dbReference>
<organism evidence="20 21">
    <name type="scientific">Mammaliicoccus stepanovicii</name>
    <dbReference type="NCBI Taxonomy" id="643214"/>
    <lineage>
        <taxon>Bacteria</taxon>
        <taxon>Bacillati</taxon>
        <taxon>Bacillota</taxon>
        <taxon>Bacilli</taxon>
        <taxon>Bacillales</taxon>
        <taxon>Staphylococcaceae</taxon>
        <taxon>Mammaliicoccus</taxon>
    </lineage>
</organism>
<evidence type="ECO:0000256" key="13">
    <source>
        <dbReference type="ARBA" id="ARBA00023209"/>
    </source>
</evidence>
<keyword evidence="10 19" id="KW-1133">Transmembrane helix</keyword>
<dbReference type="KEGG" id="sste:SAMEA4384403_1192"/>
<evidence type="ECO:0000313" key="21">
    <source>
        <dbReference type="Proteomes" id="UP000242084"/>
    </source>
</evidence>
<feature type="transmembrane region" description="Helical" evidence="19">
    <location>
        <begin position="90"/>
        <end position="111"/>
    </location>
</feature>
<dbReference type="OrthoDB" id="9789934at2"/>
<dbReference type="Gene3D" id="1.10.287.3610">
    <property type="match status" value="1"/>
</dbReference>
<dbReference type="GO" id="GO:0005524">
    <property type="term" value="F:ATP binding"/>
    <property type="evidence" value="ECO:0007669"/>
    <property type="project" value="UniProtKB-KW"/>
</dbReference>
<dbReference type="AlphaFoldDB" id="A0A239Z539"/>
<dbReference type="PANTHER" id="PTHR34299:SF1">
    <property type="entry name" value="DIACYLGLYCEROL KINASE"/>
    <property type="match status" value="1"/>
</dbReference>
<feature type="transmembrane region" description="Helical" evidence="19">
    <location>
        <begin position="49"/>
        <end position="69"/>
    </location>
</feature>